<dbReference type="PANTHER" id="PTHR33573:SF15">
    <property type="entry name" value="CASP-LIKE PROTEIN 4A4"/>
    <property type="match status" value="1"/>
</dbReference>
<evidence type="ECO:0000256" key="1">
    <source>
        <dbReference type="ARBA" id="ARBA00004651"/>
    </source>
</evidence>
<organism evidence="10 11">
    <name type="scientific">Colocasia esculenta</name>
    <name type="common">Wild taro</name>
    <name type="synonym">Arum esculentum</name>
    <dbReference type="NCBI Taxonomy" id="4460"/>
    <lineage>
        <taxon>Eukaryota</taxon>
        <taxon>Viridiplantae</taxon>
        <taxon>Streptophyta</taxon>
        <taxon>Embryophyta</taxon>
        <taxon>Tracheophyta</taxon>
        <taxon>Spermatophyta</taxon>
        <taxon>Magnoliopsida</taxon>
        <taxon>Liliopsida</taxon>
        <taxon>Araceae</taxon>
        <taxon>Aroideae</taxon>
        <taxon>Colocasieae</taxon>
        <taxon>Colocasia</taxon>
    </lineage>
</organism>
<feature type="transmembrane region" description="Helical" evidence="8">
    <location>
        <begin position="136"/>
        <end position="159"/>
    </location>
</feature>
<dbReference type="GO" id="GO:0005886">
    <property type="term" value="C:plasma membrane"/>
    <property type="evidence" value="ECO:0007669"/>
    <property type="project" value="UniProtKB-SubCell"/>
</dbReference>
<evidence type="ECO:0000256" key="6">
    <source>
        <dbReference type="ARBA" id="ARBA00022989"/>
    </source>
</evidence>
<feature type="transmembrane region" description="Helical" evidence="8">
    <location>
        <begin position="50"/>
        <end position="69"/>
    </location>
</feature>
<comment type="caution">
    <text evidence="10">The sequence shown here is derived from an EMBL/GenBank/DDBJ whole genome shotgun (WGS) entry which is preliminary data.</text>
</comment>
<evidence type="ECO:0000256" key="5">
    <source>
        <dbReference type="ARBA" id="ARBA00022692"/>
    </source>
</evidence>
<sequence length="203" mass="22074">MPGSMDTAGVPMSTANSPAFQQPFATPSPFYNSVASTSVGSPAFRCGCNLVLRFLAFCFSFAAVVAVVATSDRDDDDNYGRAGCETAPSSFRHSPEFRYWISATIISSLYSALQLCKGIRDIAFRGSIISDKMSDYITSFLDQIVAYLLLSSSSVVVLATKHIKSKSFKSVLIVSNCFSIIAFLVVASCTFLSCHNVYKRIIW</sequence>
<evidence type="ECO:0000256" key="3">
    <source>
        <dbReference type="ARBA" id="ARBA00011489"/>
    </source>
</evidence>
<proteinExistence type="inferred from homology"/>
<dbReference type="Proteomes" id="UP000652761">
    <property type="component" value="Unassembled WGS sequence"/>
</dbReference>
<evidence type="ECO:0000313" key="11">
    <source>
        <dbReference type="Proteomes" id="UP000652761"/>
    </source>
</evidence>
<keyword evidence="4 8" id="KW-1003">Cell membrane</keyword>
<comment type="subcellular location">
    <subcellularLocation>
        <location evidence="1 8">Cell membrane</location>
        <topology evidence="1 8">Multi-pass membrane protein</topology>
    </subcellularLocation>
</comment>
<dbReference type="PANTHER" id="PTHR33573">
    <property type="entry name" value="CASP-LIKE PROTEIN 4A4"/>
    <property type="match status" value="1"/>
</dbReference>
<evidence type="ECO:0000259" key="9">
    <source>
        <dbReference type="Pfam" id="PF04535"/>
    </source>
</evidence>
<reference evidence="10" key="1">
    <citation type="submission" date="2017-07" db="EMBL/GenBank/DDBJ databases">
        <title>Taro Niue Genome Assembly and Annotation.</title>
        <authorList>
            <person name="Atibalentja N."/>
            <person name="Keating K."/>
            <person name="Fields C.J."/>
        </authorList>
    </citation>
    <scope>NUCLEOTIDE SEQUENCE</scope>
    <source>
        <strain evidence="10">Niue_2</strain>
        <tissue evidence="10">Leaf</tissue>
    </source>
</reference>
<comment type="caution">
    <text evidence="8">Lacks conserved residue(s) required for the propagation of feature annotation.</text>
</comment>
<name>A0A843VPN2_COLES</name>
<dbReference type="EMBL" id="NMUH01001638">
    <property type="protein sequence ID" value="MQL94133.1"/>
    <property type="molecule type" value="Genomic_DNA"/>
</dbReference>
<evidence type="ECO:0000256" key="4">
    <source>
        <dbReference type="ARBA" id="ARBA00022475"/>
    </source>
</evidence>
<comment type="subunit">
    <text evidence="3 8">Homodimer and heterodimers.</text>
</comment>
<protein>
    <recommendedName>
        <fullName evidence="8">CASP-like protein</fullName>
    </recommendedName>
</protein>
<evidence type="ECO:0000313" key="10">
    <source>
        <dbReference type="EMBL" id="MQL94133.1"/>
    </source>
</evidence>
<keyword evidence="11" id="KW-1185">Reference proteome</keyword>
<gene>
    <name evidence="10" type="ORF">Taro_026787</name>
</gene>
<evidence type="ECO:0000256" key="7">
    <source>
        <dbReference type="ARBA" id="ARBA00023136"/>
    </source>
</evidence>
<evidence type="ECO:0000256" key="2">
    <source>
        <dbReference type="ARBA" id="ARBA00007651"/>
    </source>
</evidence>
<dbReference type="AlphaFoldDB" id="A0A843VPN2"/>
<evidence type="ECO:0000256" key="8">
    <source>
        <dbReference type="RuleBase" id="RU361233"/>
    </source>
</evidence>
<dbReference type="InterPro" id="IPR006702">
    <property type="entry name" value="CASP_dom"/>
</dbReference>
<comment type="similarity">
    <text evidence="2 8">Belongs to the Casparian strip membrane proteins (CASP) family.</text>
</comment>
<dbReference type="OrthoDB" id="785010at2759"/>
<feature type="domain" description="Casparian strip membrane protein" evidence="9">
    <location>
        <begin position="48"/>
        <end position="166"/>
    </location>
</feature>
<feature type="transmembrane region" description="Helical" evidence="8">
    <location>
        <begin position="171"/>
        <end position="194"/>
    </location>
</feature>
<keyword evidence="7 8" id="KW-0472">Membrane</keyword>
<keyword evidence="6 8" id="KW-1133">Transmembrane helix</keyword>
<keyword evidence="5 8" id="KW-0812">Transmembrane</keyword>
<accession>A0A843VPN2</accession>
<dbReference type="Pfam" id="PF04535">
    <property type="entry name" value="CASP_dom"/>
    <property type="match status" value="1"/>
</dbReference>